<evidence type="ECO:0000256" key="6">
    <source>
        <dbReference type="ARBA" id="ARBA00023212"/>
    </source>
</evidence>
<dbReference type="STRING" id="1064592.G0VC97"/>
<dbReference type="SUPFAM" id="SSF74924">
    <property type="entry name" value="Cap-Gly domain"/>
    <property type="match status" value="1"/>
</dbReference>
<evidence type="ECO:0000256" key="2">
    <source>
        <dbReference type="ARBA" id="ARBA00022490"/>
    </source>
</evidence>
<keyword evidence="10" id="KW-1185">Reference proteome</keyword>
<dbReference type="GO" id="GO:0005819">
    <property type="term" value="C:spindle"/>
    <property type="evidence" value="ECO:0007669"/>
    <property type="project" value="UniProtKB-SubCell"/>
</dbReference>
<dbReference type="SMART" id="SM01052">
    <property type="entry name" value="CAP_GLY"/>
    <property type="match status" value="1"/>
</dbReference>
<dbReference type="Proteomes" id="UP000001640">
    <property type="component" value="Chromosome 3"/>
</dbReference>
<dbReference type="InterPro" id="IPR000938">
    <property type="entry name" value="CAP-Gly_domain"/>
</dbReference>
<reference key="2">
    <citation type="submission" date="2011-08" db="EMBL/GenBank/DDBJ databases">
        <title>Genome sequence of Naumovozyma castellii.</title>
        <authorList>
            <person name="Gordon J.L."/>
            <person name="Armisen D."/>
            <person name="Proux-Wera E."/>
            <person name="OhEigeartaigh S.S."/>
            <person name="Byrne K.P."/>
            <person name="Wolfe K.H."/>
        </authorList>
    </citation>
    <scope>NUCLEOTIDE SEQUENCE</scope>
    <source>
        <strain>Type strain:CBS 4309</strain>
    </source>
</reference>
<feature type="coiled-coil region" evidence="7">
    <location>
        <begin position="646"/>
        <end position="738"/>
    </location>
</feature>
<evidence type="ECO:0000256" key="3">
    <source>
        <dbReference type="ARBA" id="ARBA00022701"/>
    </source>
</evidence>
<feature type="domain" description="CAP-Gly" evidence="8">
    <location>
        <begin position="33"/>
        <end position="77"/>
    </location>
</feature>
<dbReference type="InterPro" id="IPR036859">
    <property type="entry name" value="CAP-Gly_dom_sf"/>
</dbReference>
<feature type="coiled-coil region" evidence="7">
    <location>
        <begin position="149"/>
        <end position="226"/>
    </location>
</feature>
<dbReference type="RefSeq" id="XP_003675473.1">
    <property type="nucleotide sequence ID" value="XM_003675425.1"/>
</dbReference>
<dbReference type="GO" id="GO:0030286">
    <property type="term" value="C:dynein complex"/>
    <property type="evidence" value="ECO:0007669"/>
    <property type="project" value="UniProtKB-KW"/>
</dbReference>
<evidence type="ECO:0000256" key="1">
    <source>
        <dbReference type="ARBA" id="ARBA00004186"/>
    </source>
</evidence>
<keyword evidence="5 7" id="KW-0175">Coiled coil</keyword>
<dbReference type="FunCoup" id="G0VC97">
    <property type="interactions" value="128"/>
</dbReference>
<dbReference type="GO" id="GO:0005874">
    <property type="term" value="C:microtubule"/>
    <property type="evidence" value="ECO:0007669"/>
    <property type="project" value="UniProtKB-KW"/>
</dbReference>
<accession>G0VC97</accession>
<evidence type="ECO:0000313" key="10">
    <source>
        <dbReference type="Proteomes" id="UP000001640"/>
    </source>
</evidence>
<evidence type="ECO:0000256" key="4">
    <source>
        <dbReference type="ARBA" id="ARBA00023017"/>
    </source>
</evidence>
<gene>
    <name evidence="9" type="primary">NCAS0C01160</name>
    <name evidence="9" type="ordered locus">NCAS_0C01160</name>
</gene>
<name>G0VC97_NAUCA</name>
<evidence type="ECO:0000259" key="8">
    <source>
        <dbReference type="PROSITE" id="PS50245"/>
    </source>
</evidence>
<comment type="subcellular location">
    <subcellularLocation>
        <location evidence="1">Cytoplasm</location>
        <location evidence="1">Cytoskeleton</location>
        <location evidence="1">Spindle</location>
    </subcellularLocation>
</comment>
<dbReference type="OrthoDB" id="2130750at2759"/>
<sequence length="859" mass="99206">MQDDEATVTDIKLGSQVTVIAANGACGTVKYIGETKFAEGIWCGIEVDDKRFGRNNGSVNGVEYFEVSTDGCGLFTKIENVKLLDPSSLSSKNSDDVIRLKRIVKLLQQKCIQLKFECEQIKQKTQYSKSTDESVGLLQETVEHLTLREEDLTSQNMELEGLKTQLEGEKNKLLQEVSLLKENLSCREATDAEINQKIIAGTNVDKIDLLRENTRLQKAIDDLERSLTDTIHDYEVLMSEYSDLIETNAVLEDSIQVLNTDLENSAIDIRNLQREVDAIKDDKKIVERVTTENNELSLKLAKLESKLKDLKKNKSEHERLLQESNDREEELKKSLKDSEIITENYNFELQKLRSDIERLSENTSANSIDEALIRKDIEIATIEEELYKNELLKELYMIALPEKEGGEFFYTQKQFSYFYRKMDDKRIRNSLVEKIQIKFILLMLSEICKCMSFQSHSIDARYTPFNTEVFSIKSWTNYFLEGYIPLENIHIEEIFQFMCDVPILNNNVELSFHILGSICLYMSSILFILYSEGVASEERSNQLQVIENYVKDLSEISKDYLSVLEDDQTGKLKYYTFTNSSTTTFLKTFYDKVLTQLQPKDNSNLTKVINSLHDITDHISRDDIFDIHEVLSKVEDLDSEHDHISVNSQEMELELLQKQKLLANKEDYIKELLLKIEILQEKAGKNKELEDLIDSLRIQVRELEKEKTGLNDFIIALKDKLESVKKNLESQKINASRLIVDDGLNETILSYSQVDRNNLISEIKDLRSVIKHKTLVDSTNLKTFDWLYANSSKKLESNESQSTFNARLRELNKNVDKIIDSTELLLFEPENDFEKVGRYVAKLKHKQSLVINKLKDLSK</sequence>
<protein>
    <recommendedName>
        <fullName evidence="8">CAP-Gly domain-containing protein</fullName>
    </recommendedName>
</protein>
<dbReference type="AlphaFoldDB" id="G0VC97"/>
<dbReference type="Gene3D" id="2.30.30.190">
    <property type="entry name" value="CAP Gly-rich-like domain"/>
    <property type="match status" value="1"/>
</dbReference>
<dbReference type="eggNOG" id="KOG4568">
    <property type="taxonomic scope" value="Eukaryota"/>
</dbReference>
<dbReference type="PANTHER" id="PTHR18916:SF6">
    <property type="entry name" value="DYNACTIN SUBUNIT 1"/>
    <property type="match status" value="1"/>
</dbReference>
<proteinExistence type="predicted"/>
<keyword evidence="6" id="KW-0206">Cytoskeleton</keyword>
<feature type="coiled-coil region" evidence="7">
    <location>
        <begin position="255"/>
        <end position="362"/>
    </location>
</feature>
<evidence type="ECO:0000256" key="5">
    <source>
        <dbReference type="ARBA" id="ARBA00023054"/>
    </source>
</evidence>
<dbReference type="EMBL" id="HE576754">
    <property type="protein sequence ID" value="CCC69106.1"/>
    <property type="molecule type" value="Genomic_DNA"/>
</dbReference>
<dbReference type="OMA" id="LWHERDH"/>
<dbReference type="PROSITE" id="PS50245">
    <property type="entry name" value="CAP_GLY_2"/>
    <property type="match status" value="1"/>
</dbReference>
<keyword evidence="2" id="KW-0963">Cytoplasm</keyword>
<evidence type="ECO:0000256" key="7">
    <source>
        <dbReference type="SAM" id="Coils"/>
    </source>
</evidence>
<organism evidence="9 10">
    <name type="scientific">Naumovozyma castellii</name>
    <name type="common">Yeast</name>
    <name type="synonym">Saccharomyces castellii</name>
    <dbReference type="NCBI Taxonomy" id="27288"/>
    <lineage>
        <taxon>Eukaryota</taxon>
        <taxon>Fungi</taxon>
        <taxon>Dikarya</taxon>
        <taxon>Ascomycota</taxon>
        <taxon>Saccharomycotina</taxon>
        <taxon>Saccharomycetes</taxon>
        <taxon>Saccharomycetales</taxon>
        <taxon>Saccharomycetaceae</taxon>
        <taxon>Naumovozyma</taxon>
    </lineage>
</organism>
<evidence type="ECO:0000313" key="9">
    <source>
        <dbReference type="EMBL" id="CCC69106.1"/>
    </source>
</evidence>
<reference evidence="9 10" key="1">
    <citation type="journal article" date="2011" name="Proc. Natl. Acad. Sci. U.S.A.">
        <title>Evolutionary erosion of yeast sex chromosomes by mating-type switching accidents.</title>
        <authorList>
            <person name="Gordon J.L."/>
            <person name="Armisen D."/>
            <person name="Proux-Wera E."/>
            <person name="Oheigeartaigh S.S."/>
            <person name="Byrne K.P."/>
            <person name="Wolfe K.H."/>
        </authorList>
    </citation>
    <scope>NUCLEOTIDE SEQUENCE [LARGE SCALE GENOMIC DNA]</scope>
    <source>
        <strain evidence="10">ATCC 76901 / BCRC 22586 / CBS 4309 / NBRC 1992 / NRRL Y-12630</strain>
    </source>
</reference>
<dbReference type="PANTHER" id="PTHR18916">
    <property type="entry name" value="DYNACTIN 1-RELATED MICROTUBULE-BINDING"/>
    <property type="match status" value="1"/>
</dbReference>
<dbReference type="Pfam" id="PF01302">
    <property type="entry name" value="CAP_GLY"/>
    <property type="match status" value="1"/>
</dbReference>
<keyword evidence="4" id="KW-0243">Dynein</keyword>
<dbReference type="HOGENOM" id="CLU_018256_0_0_1"/>
<dbReference type="InParanoid" id="G0VC97"/>
<dbReference type="KEGG" id="ncs:NCAS_0C01160"/>
<dbReference type="GeneID" id="96902690"/>
<keyword evidence="3" id="KW-0493">Microtubule</keyword>